<dbReference type="Pfam" id="PF19795">
    <property type="entry name" value="DUF6279"/>
    <property type="match status" value="1"/>
</dbReference>
<dbReference type="Proteomes" id="UP000077852">
    <property type="component" value="Unassembled WGS sequence"/>
</dbReference>
<evidence type="ECO:0008006" key="3">
    <source>
        <dbReference type="Google" id="ProtNLM"/>
    </source>
</evidence>
<dbReference type="AlphaFoldDB" id="A0AA91IDD0"/>
<reference evidence="1 2" key="1">
    <citation type="submission" date="2016-03" db="EMBL/GenBank/DDBJ databases">
        <title>Genome sequence of Variovorax paradoxus KB5.</title>
        <authorList>
            <person name="Jeong H."/>
            <person name="Hong C.E."/>
            <person name="Jo S.H."/>
            <person name="Park J.M."/>
        </authorList>
    </citation>
    <scope>NUCLEOTIDE SEQUENCE [LARGE SCALE GENOMIC DNA]</scope>
    <source>
        <strain evidence="1 2">KB5</strain>
    </source>
</reference>
<accession>A0AA91IDD0</accession>
<proteinExistence type="predicted"/>
<sequence>MRFSSRFRCAAMARIIGVLLLAAALGACSAIRLAYNNLPTVSYWWLDGYLDFDSEQAPKVRDELAQLLDWHRQNELPRIASLLQEAQALAPGEVTPAQVCTMADRIRERLLAVTDHAETAGAQLALSLTAAQLQQLERKYAKNNATYRKEWLDRTPAQVQEKRYDQFLGRTEDFYGRLSTEQRELLRQQVAQSVFDPKLADAERRQRQQEALALLRGFVADKPTPAEARAALHAYIQRVAEPPPGRWRDQQQALLEEGCRNTAALHNGTTASQRAQAVRRLQAYQDDLRQLVAAR</sequence>
<name>A0AA91IDD0_VARPD</name>
<dbReference type="EMBL" id="LVHG01000001">
    <property type="protein sequence ID" value="OAK67048.1"/>
    <property type="molecule type" value="Genomic_DNA"/>
</dbReference>
<evidence type="ECO:0000313" key="2">
    <source>
        <dbReference type="Proteomes" id="UP000077852"/>
    </source>
</evidence>
<gene>
    <name evidence="1" type="ORF">A3K87_00155</name>
</gene>
<comment type="caution">
    <text evidence="1">The sequence shown here is derived from an EMBL/GenBank/DDBJ whole genome shotgun (WGS) entry which is preliminary data.</text>
</comment>
<organism evidence="1 2">
    <name type="scientific">Variovorax paradoxus</name>
    <dbReference type="NCBI Taxonomy" id="34073"/>
    <lineage>
        <taxon>Bacteria</taxon>
        <taxon>Pseudomonadati</taxon>
        <taxon>Pseudomonadota</taxon>
        <taxon>Betaproteobacteria</taxon>
        <taxon>Burkholderiales</taxon>
        <taxon>Comamonadaceae</taxon>
        <taxon>Variovorax</taxon>
    </lineage>
</organism>
<evidence type="ECO:0000313" key="1">
    <source>
        <dbReference type="EMBL" id="OAK67048.1"/>
    </source>
</evidence>
<protein>
    <recommendedName>
        <fullName evidence="3">Lipoprotein</fullName>
    </recommendedName>
</protein>
<dbReference type="PROSITE" id="PS51257">
    <property type="entry name" value="PROKAR_LIPOPROTEIN"/>
    <property type="match status" value="1"/>
</dbReference>